<dbReference type="PROSITE" id="PS50075">
    <property type="entry name" value="CARRIER"/>
    <property type="match status" value="1"/>
</dbReference>
<dbReference type="SUPFAM" id="SSF50129">
    <property type="entry name" value="GroES-like"/>
    <property type="match status" value="1"/>
</dbReference>
<dbReference type="SMART" id="SM00827">
    <property type="entry name" value="PKS_AT"/>
    <property type="match status" value="1"/>
</dbReference>
<dbReference type="InterPro" id="IPR016035">
    <property type="entry name" value="Acyl_Trfase/lysoPLipase"/>
</dbReference>
<dbReference type="SUPFAM" id="SSF53901">
    <property type="entry name" value="Thiolase-like"/>
    <property type="match status" value="1"/>
</dbReference>
<dbReference type="InterPro" id="IPR029063">
    <property type="entry name" value="SAM-dependent_MTases_sf"/>
</dbReference>
<evidence type="ECO:0000259" key="7">
    <source>
        <dbReference type="PROSITE" id="PS50075"/>
    </source>
</evidence>
<dbReference type="Proteomes" id="UP001369815">
    <property type="component" value="Unassembled WGS sequence"/>
</dbReference>
<keyword evidence="3" id="KW-0808">Transferase</keyword>
<evidence type="ECO:0000256" key="3">
    <source>
        <dbReference type="ARBA" id="ARBA00022679"/>
    </source>
</evidence>
<dbReference type="Pfam" id="PF00698">
    <property type="entry name" value="Acyl_transf_1"/>
    <property type="match status" value="1"/>
</dbReference>
<dbReference type="Pfam" id="PF08659">
    <property type="entry name" value="KR"/>
    <property type="match status" value="1"/>
</dbReference>
<dbReference type="InterPro" id="IPR049552">
    <property type="entry name" value="PKS_DH_N"/>
</dbReference>
<dbReference type="Pfam" id="PF21089">
    <property type="entry name" value="PKS_DH_N"/>
    <property type="match status" value="1"/>
</dbReference>
<dbReference type="SMART" id="SM00825">
    <property type="entry name" value="PKS_KS"/>
    <property type="match status" value="1"/>
</dbReference>
<evidence type="ECO:0000313" key="10">
    <source>
        <dbReference type="EMBL" id="KAK6953661.1"/>
    </source>
</evidence>
<keyword evidence="11" id="KW-1185">Reference proteome</keyword>
<dbReference type="InterPro" id="IPR049900">
    <property type="entry name" value="PKS_mFAS_DH"/>
</dbReference>
<evidence type="ECO:0000256" key="6">
    <source>
        <dbReference type="PROSITE-ProRule" id="PRU01363"/>
    </source>
</evidence>
<evidence type="ECO:0000256" key="1">
    <source>
        <dbReference type="ARBA" id="ARBA00022450"/>
    </source>
</evidence>
<dbReference type="Pfam" id="PF23297">
    <property type="entry name" value="ACP_SdgA_C"/>
    <property type="match status" value="1"/>
</dbReference>
<dbReference type="Pfam" id="PF02801">
    <property type="entry name" value="Ketoacyl-synt_C"/>
    <property type="match status" value="1"/>
</dbReference>
<dbReference type="PROSITE" id="PS52004">
    <property type="entry name" value="KS3_2"/>
    <property type="match status" value="1"/>
</dbReference>
<dbReference type="CDD" id="cd05195">
    <property type="entry name" value="enoyl_red"/>
    <property type="match status" value="1"/>
</dbReference>
<evidence type="ECO:0000259" key="8">
    <source>
        <dbReference type="PROSITE" id="PS52004"/>
    </source>
</evidence>
<dbReference type="InterPro" id="IPR014031">
    <property type="entry name" value="Ketoacyl_synth_C"/>
</dbReference>
<dbReference type="Pfam" id="PF00109">
    <property type="entry name" value="ketoacyl-synt"/>
    <property type="match status" value="1"/>
</dbReference>
<dbReference type="Gene3D" id="3.90.180.10">
    <property type="entry name" value="Medium-chain alcohol dehydrogenases, catalytic domain"/>
    <property type="match status" value="1"/>
</dbReference>
<dbReference type="Gene3D" id="3.10.129.110">
    <property type="entry name" value="Polyketide synthase dehydratase"/>
    <property type="match status" value="1"/>
</dbReference>
<dbReference type="Gene3D" id="3.30.559.10">
    <property type="entry name" value="Chloramphenicol acetyltransferase-like domain"/>
    <property type="match status" value="1"/>
</dbReference>
<feature type="domain" description="Ketosynthase family 3 (KS3)" evidence="8">
    <location>
        <begin position="1"/>
        <end position="310"/>
    </location>
</feature>
<dbReference type="GO" id="GO:0016491">
    <property type="term" value="F:oxidoreductase activity"/>
    <property type="evidence" value="ECO:0007669"/>
    <property type="project" value="UniProtKB-KW"/>
</dbReference>
<dbReference type="InterPro" id="IPR050091">
    <property type="entry name" value="PKS_NRPS_Biosynth_Enz"/>
</dbReference>
<dbReference type="InterPro" id="IPR014030">
    <property type="entry name" value="Ketoacyl_synth_N"/>
</dbReference>
<keyword evidence="4" id="KW-0560">Oxidoreductase</keyword>
<dbReference type="InterPro" id="IPR020843">
    <property type="entry name" value="ER"/>
</dbReference>
<evidence type="ECO:0000259" key="9">
    <source>
        <dbReference type="PROSITE" id="PS52019"/>
    </source>
</evidence>
<dbReference type="InterPro" id="IPR042231">
    <property type="entry name" value="Cho/carn_acyl_trans_2"/>
</dbReference>
<feature type="domain" description="Carrier" evidence="7">
    <location>
        <begin position="2024"/>
        <end position="2103"/>
    </location>
</feature>
<dbReference type="SUPFAM" id="SSF52151">
    <property type="entry name" value="FabD/lysophospholipase-like"/>
    <property type="match status" value="1"/>
</dbReference>
<dbReference type="InterPro" id="IPR049551">
    <property type="entry name" value="PKS_DH_C"/>
</dbReference>
<dbReference type="Pfam" id="PF00755">
    <property type="entry name" value="Carn_acyltransf"/>
    <property type="match status" value="1"/>
</dbReference>
<dbReference type="InterPro" id="IPR006162">
    <property type="entry name" value="Ppantetheine_attach_site"/>
</dbReference>
<keyword evidence="5" id="KW-0511">Multifunctional enzyme</keyword>
<dbReference type="InterPro" id="IPR020806">
    <property type="entry name" value="PKS_PP-bd"/>
</dbReference>
<dbReference type="PANTHER" id="PTHR43775:SF22">
    <property type="entry name" value="SYNTHASE, PUTATIVE (JCVI)-RELATED"/>
    <property type="match status" value="1"/>
</dbReference>
<dbReference type="Pfam" id="PF14765">
    <property type="entry name" value="PS-DH"/>
    <property type="match status" value="1"/>
</dbReference>
<dbReference type="InterPro" id="IPR016039">
    <property type="entry name" value="Thiolase-like"/>
</dbReference>
<sequence length="2689" mass="296572">MDPQQRILLEIYYEALESAGCSQEAYTNSQTAVYAAIFGTDYERNLCKDVLDLPVYQSVGTGTAILANRISHALDLHGPSVTLDTGCSGGLVALHYACQSLRSNECYMALAASANLQLMPDHYIEGFAAVVVKRLSDALRDRDPIRAVIVNSALNQDGHTSLGITHPNRVAQADLIRETYDRIGLWPEDVAYVEAHGTGTVAGDHEELAAIANVFTGPGRSIPLFVGSNKGNIGHTESTSSLASLLKGMLILDRGVIPPVAGFITPKPGLPLDQIHIPTKNLPWPENVVPRLSINSFGYGGVNAHIILDKGMKVDNKDPTNSRSSLISMLESHADWIEKYPDVSLVDLSYTLSHRRSALPWRFSSVATNLDTLLRGLRQGLEAIPNKPIPSKRNIIFTFTGQGAQWAGMGRELFDQITPSPIFRDSIRASRDILKELGATWDLEMKIFHQEDINEINKAEIAQPATTALQIALVTLLRAQGVYPSVVVGHSSGEIAAAYAAGRLSHRTALLIAFHLSGDVDAIDEVYTRIVALGDETFCRKLLVDTAYHSHHMRAVADENRERLGSMHSFQRNSAQGNYCIWEEGEQNVEMISSVTGLPCSDFSTSYWIDNLVSPVRFSDAIQKIAYASHSRNGGHILFLEIGPHASLAGPVRQCLVASNVPKLDNDYLSALQRGTSAIYSMLIVTGRLFDRGVKIKFDKVSDLSPGYDNAVIQPDLRTYAWDHSIKHWHESRLNREYRMRRGPYHDLLGVRMTESTSIEPRWRHMVCLNTLPWLGDHVIDGLIIFPGAGYICMVIEAIMQLAREHCSDRVLEPLIIRDISFFQALVVPDAPQRVELQLSFKRQSKFSPLSFSFSISALSANKWHEHCAGFVEGVLTDEVTDRETEIVRPLIRQSRSDMANMLPESFYEEIKADGNAHGPSFRGLRSIMIAENGSESEAMLEVPHIAAIMPAEHQEPHIIHPATLDIMFHVGIPILRREHGAGSVMPVHINELLVSAKTPTLSSPGIKLNVLAKLTSSQFRASNIDMTVLAEGRPVLSASGIESRSLVVRPNGTVISQKGQAWRTLLGVSALKVPIFLALVTLTAISAHGGTIATYDFVDITSDLFDEARRRLAGHPDHYYVLDPEKGLELQGFVPHAYEVVLASSLNSIVHASKLLKRNGLLILVLKPPATDSWQEALQENCPTLNVQLTFSDVDDGNLVIVMRNLNMHISHLPSSVRILTHSSGRTTSSWATSLVARLSEKNINICQETLSQGLAQPTDNADTCIIMLDDLPQPILSDEDCFEAAIAILQQSYRIIWISPAIPPPIHQITGVARTAHAENDRLRLITIHASPDVLKSSRLANLIPCWLSNLADQDSVFHQEREYQVRKDEVVFIPRLRRSKRMNRAISSSEPTDGTETGTSRFVDAARPLVLSPNDSSRSVDVAFVDSPVTDFTDTRIEIQTQAFVLSKPAGSTGSSLGEYAGVVRRVGKAVEGFVPGDAVVAFSPDGITGHNYPMIPSRFVSIRPKGLSPAFAAALFFPSLVAIYALRHLASLPEGGVVLIHGALSDNGRAAVSVARFLGADIIVTAADAQESLRIVQQLGIRIENVMIAQPSLLHPQNGNAFKLDAVVHISDDPIPSAAWTCLKPFGHIICYLSSSAVPVSKLPRNATVYLHHISDILREHCDRAASLVKQAITVLEQIPVSGFNPVIYDVTHVSEAHRLLRLGVYDRIVLQAGLASLVRRITTFRNYDGWSNQIAAYVVAGGLGDLGQRLLLLMARRGAMHLVTLSRRAISHDEYCKIQAQLELTRPGCRLHCLVCDITSARCVQDASGELSRLGASPVRGVIQSSGFLRMQDRTLETMKFNDFQPVTLVKVEGTLALEKVFSSPHLDFFLMLSSAVSITGASRQANYNAGNAVQDSIPHTRPPGFISLNIGWIEDAVHTSNDKTRHQGLWRTGLRPISRDELSRYFDYLLGAASSHSSLRQAVIGFDEESLSHTSARNSNVQSALFYHVRSSIEEGEKSSSIRGAQSFEQLVEDGDLDAMVDYITKAIAGQLTTLISIDATRINERDGSIIDLGLDSLVAIELRNWITHEFDAPLQSSEIMTDQPIRDLAQKVASRSRMVLSNSGREDNLDNEEKDIIIQPTLTTPSPNQLYPELPALPLPGLEDILQLFEESRRAIDTIEDCLVTAKAVLEFLEGPGPILYQQIREAQPNDIADAYRRQVYLERREPLPETGQFTFIHSVNAPTHSQATRATILTVAAINFARSLANGEIGPDILHGKPLTSEGRDWLFHATRRPGLGVDRMERYTPNHTVAVLRRGNVFRLTLPESNQPLHLPTVYAAYESILKESEQPCLPVCTLTADERDSWALLRKDLESNPENTATLSCIDTAAFVMCLDESSPTSSGERYTQFLVNGKDRFFNNRWLDKTLQLSVTTNGLSAETYEHTMIDGLDARMLHAHLIRAIQVHQTSDLVDASFSSSSSHVSSYTVHKHVWNGTPAISLRIERVWAKYHSYGPLSYYVLKVDSLGLSSLRGRRSPPNATAHLTVLIALYLVDGEIRPAWEKVSLGTFKHGRVEWVQTVLRETRALRGAAQQQQQTLPALFNTRAWDCTRRGGPGEEVRIGFMRFNSHDDVDPKAWVESDNDSNASNWAEAGFLVNGERGVYVHCNVLERYSRFSVSGKPAYVAKVCKGLDRAVKITADILA</sequence>
<proteinExistence type="predicted"/>
<dbReference type="Gene3D" id="3.30.559.70">
    <property type="entry name" value="Choline/Carnitine o-acyltransferase, domain 2"/>
    <property type="match status" value="1"/>
</dbReference>
<evidence type="ECO:0000256" key="2">
    <source>
        <dbReference type="ARBA" id="ARBA00022553"/>
    </source>
</evidence>
<dbReference type="CDD" id="cd00833">
    <property type="entry name" value="PKS"/>
    <property type="match status" value="1"/>
</dbReference>
<feature type="domain" description="PKS/mFAS DH" evidence="9">
    <location>
        <begin position="746"/>
        <end position="1053"/>
    </location>
</feature>
<dbReference type="InterPro" id="IPR020807">
    <property type="entry name" value="PKS_DH"/>
</dbReference>
<accession>A0AAX6MN98</accession>
<dbReference type="InterPro" id="IPR001227">
    <property type="entry name" value="Ac_transferase_dom_sf"/>
</dbReference>
<dbReference type="Gene3D" id="3.40.50.720">
    <property type="entry name" value="NAD(P)-binding Rossmann-like Domain"/>
    <property type="match status" value="1"/>
</dbReference>
<name>A0AAX6MN98_9PEZI</name>
<feature type="region of interest" description="C-terminal hotdog fold" evidence="6">
    <location>
        <begin position="899"/>
        <end position="1053"/>
    </location>
</feature>
<evidence type="ECO:0000256" key="5">
    <source>
        <dbReference type="ARBA" id="ARBA00023268"/>
    </source>
</evidence>
<dbReference type="SMART" id="SM00823">
    <property type="entry name" value="PKS_PP"/>
    <property type="match status" value="1"/>
</dbReference>
<dbReference type="Gene3D" id="1.10.1200.10">
    <property type="entry name" value="ACP-like"/>
    <property type="match status" value="1"/>
</dbReference>
<dbReference type="InterPro" id="IPR014043">
    <property type="entry name" value="Acyl_transferase_dom"/>
</dbReference>
<feature type="active site" description="Proton acceptor; for dehydratase activity" evidence="6">
    <location>
        <position position="778"/>
    </location>
</feature>
<dbReference type="PROSITE" id="PS52019">
    <property type="entry name" value="PKS_MFAS_DH"/>
    <property type="match status" value="1"/>
</dbReference>
<dbReference type="InterPro" id="IPR036736">
    <property type="entry name" value="ACP-like_sf"/>
</dbReference>
<evidence type="ECO:0000313" key="11">
    <source>
        <dbReference type="Proteomes" id="UP001369815"/>
    </source>
</evidence>
<dbReference type="InterPro" id="IPR057326">
    <property type="entry name" value="KR_dom"/>
</dbReference>
<dbReference type="InterPro" id="IPR020841">
    <property type="entry name" value="PKS_Beta-ketoAc_synthase_dom"/>
</dbReference>
<dbReference type="InterPro" id="IPR013968">
    <property type="entry name" value="PKS_KR"/>
</dbReference>
<feature type="region of interest" description="N-terminal hotdog fold" evidence="6">
    <location>
        <begin position="746"/>
        <end position="879"/>
    </location>
</feature>
<keyword evidence="2" id="KW-0597">Phosphoprotein</keyword>
<dbReference type="InterPro" id="IPR032821">
    <property type="entry name" value="PKS_assoc"/>
</dbReference>
<evidence type="ECO:0000256" key="4">
    <source>
        <dbReference type="ARBA" id="ARBA00023002"/>
    </source>
</evidence>
<dbReference type="SUPFAM" id="SSF47336">
    <property type="entry name" value="ACP-like"/>
    <property type="match status" value="1"/>
</dbReference>
<protein>
    <recommendedName>
        <fullName evidence="12">Polyketide synthase</fullName>
    </recommendedName>
</protein>
<dbReference type="InterPro" id="IPR023213">
    <property type="entry name" value="CAT-like_dom_sf"/>
</dbReference>
<dbReference type="Gene3D" id="3.40.366.10">
    <property type="entry name" value="Malonyl-Coenzyme A Acyl Carrier Protein, domain 2"/>
    <property type="match status" value="2"/>
</dbReference>
<dbReference type="SMART" id="SM00826">
    <property type="entry name" value="PKS_DH"/>
    <property type="match status" value="1"/>
</dbReference>
<feature type="active site" description="Proton donor; for dehydratase activity" evidence="6">
    <location>
        <position position="966"/>
    </location>
</feature>
<dbReference type="Gene3D" id="3.30.70.3290">
    <property type="match status" value="2"/>
</dbReference>
<dbReference type="InterPro" id="IPR039551">
    <property type="entry name" value="Cho/carn_acyl_trans"/>
</dbReference>
<dbReference type="GO" id="GO:0031177">
    <property type="term" value="F:phosphopantetheine binding"/>
    <property type="evidence" value="ECO:0007669"/>
    <property type="project" value="InterPro"/>
</dbReference>
<dbReference type="InterPro" id="IPR009081">
    <property type="entry name" value="PP-bd_ACP"/>
</dbReference>
<comment type="caution">
    <text evidence="10">The sequence shown here is derived from an EMBL/GenBank/DDBJ whole genome shotgun (WGS) entry which is preliminary data.</text>
</comment>
<dbReference type="PROSITE" id="PS00012">
    <property type="entry name" value="PHOSPHOPANTETHEINE"/>
    <property type="match status" value="1"/>
</dbReference>
<dbReference type="GO" id="GO:0044550">
    <property type="term" value="P:secondary metabolite biosynthetic process"/>
    <property type="evidence" value="ECO:0007669"/>
    <property type="project" value="UniProtKB-ARBA"/>
</dbReference>
<dbReference type="SUPFAM" id="SSF52777">
    <property type="entry name" value="CoA-dependent acyltransferases"/>
    <property type="match status" value="2"/>
</dbReference>
<dbReference type="Pfam" id="PF16197">
    <property type="entry name" value="KAsynt_C_assoc"/>
    <property type="match status" value="1"/>
</dbReference>
<keyword evidence="1" id="KW-0596">Phosphopantetheine</keyword>
<dbReference type="GO" id="GO:0004312">
    <property type="term" value="F:fatty acid synthase activity"/>
    <property type="evidence" value="ECO:0007669"/>
    <property type="project" value="TreeGrafter"/>
</dbReference>
<dbReference type="GO" id="GO:0006633">
    <property type="term" value="P:fatty acid biosynthetic process"/>
    <property type="evidence" value="ECO:0007669"/>
    <property type="project" value="TreeGrafter"/>
</dbReference>
<reference evidence="10 11" key="1">
    <citation type="journal article" date="2024" name="Front Chem Biol">
        <title>Unveiling the potential of Daldinia eschscholtzii MFLUCC 19-0629 through bioactivity and bioinformatics studies for enhanced sustainable agriculture production.</title>
        <authorList>
            <person name="Brooks S."/>
            <person name="Weaver J.A."/>
            <person name="Klomchit A."/>
            <person name="Alharthi S.A."/>
            <person name="Onlamun T."/>
            <person name="Nurani R."/>
            <person name="Vong T.K."/>
            <person name="Alberti F."/>
            <person name="Greco C."/>
        </authorList>
    </citation>
    <scope>NUCLEOTIDE SEQUENCE [LARGE SCALE GENOMIC DNA]</scope>
    <source>
        <strain evidence="10">MFLUCC 19-0629</strain>
    </source>
</reference>
<dbReference type="Gene3D" id="3.40.50.150">
    <property type="entry name" value="Vaccinia Virus protein VP39"/>
    <property type="match status" value="1"/>
</dbReference>
<gene>
    <name evidence="10" type="ORF">Daesc_005966</name>
</gene>
<dbReference type="InterPro" id="IPR042104">
    <property type="entry name" value="PKS_dehydratase_sf"/>
</dbReference>
<dbReference type="PANTHER" id="PTHR43775">
    <property type="entry name" value="FATTY ACID SYNTHASE"/>
    <property type="match status" value="1"/>
</dbReference>
<evidence type="ECO:0008006" key="12">
    <source>
        <dbReference type="Google" id="ProtNLM"/>
    </source>
</evidence>
<dbReference type="Gene3D" id="3.40.47.10">
    <property type="match status" value="2"/>
</dbReference>
<organism evidence="10 11">
    <name type="scientific">Daldinia eschscholtzii</name>
    <dbReference type="NCBI Taxonomy" id="292717"/>
    <lineage>
        <taxon>Eukaryota</taxon>
        <taxon>Fungi</taxon>
        <taxon>Dikarya</taxon>
        <taxon>Ascomycota</taxon>
        <taxon>Pezizomycotina</taxon>
        <taxon>Sordariomycetes</taxon>
        <taxon>Xylariomycetidae</taxon>
        <taxon>Xylariales</taxon>
        <taxon>Hypoxylaceae</taxon>
        <taxon>Daldinia</taxon>
    </lineage>
</organism>
<dbReference type="SMART" id="SM00829">
    <property type="entry name" value="PKS_ER"/>
    <property type="match status" value="1"/>
</dbReference>
<dbReference type="SUPFAM" id="SSF51735">
    <property type="entry name" value="NAD(P)-binding Rossmann-fold domains"/>
    <property type="match status" value="2"/>
</dbReference>
<dbReference type="SMART" id="SM00822">
    <property type="entry name" value="PKS_KR"/>
    <property type="match status" value="1"/>
</dbReference>
<dbReference type="InterPro" id="IPR036291">
    <property type="entry name" value="NAD(P)-bd_dom_sf"/>
</dbReference>
<dbReference type="InterPro" id="IPR011032">
    <property type="entry name" value="GroES-like_sf"/>
</dbReference>
<dbReference type="EMBL" id="JBANMG010000005">
    <property type="protein sequence ID" value="KAK6953661.1"/>
    <property type="molecule type" value="Genomic_DNA"/>
</dbReference>